<reference evidence="1" key="1">
    <citation type="submission" date="2022-04" db="EMBL/GenBank/DDBJ databases">
        <title>Chromosome-scale genome assembly of Holotrichia oblita Faldermann.</title>
        <authorList>
            <person name="Rongchong L."/>
        </authorList>
    </citation>
    <scope>NUCLEOTIDE SEQUENCE</scope>
    <source>
        <strain evidence="1">81SQS9</strain>
    </source>
</reference>
<evidence type="ECO:0000313" key="1">
    <source>
        <dbReference type="EMBL" id="KAI4464267.1"/>
    </source>
</evidence>
<name>A0ACB9TBV6_HOLOL</name>
<comment type="caution">
    <text evidence="1">The sequence shown here is derived from an EMBL/GenBank/DDBJ whole genome shotgun (WGS) entry which is preliminary data.</text>
</comment>
<proteinExistence type="predicted"/>
<protein>
    <submittedName>
        <fullName evidence="1">Wd40 repeat protein</fullName>
    </submittedName>
</protein>
<accession>A0ACB9TBV6</accession>
<dbReference type="EMBL" id="CM043017">
    <property type="protein sequence ID" value="KAI4464267.1"/>
    <property type="molecule type" value="Genomic_DNA"/>
</dbReference>
<keyword evidence="2" id="KW-1185">Reference proteome</keyword>
<sequence length="415" mass="47148">MGINKKYIDARNESAEEVNDSDSSDSDSDESMSVSNEDNSEDEEDNTTLEVSTQQEGDQDNEEEDEVIKAIREASTKKRDHPPVIECDSFVVDISFHPGDNLLAVANIDGDVLLYKYTNEENTLLQAIELHEKACRAVDFNGEGDTLFSTSKDKSIMLTDVETCKLKRFYDDSHDVAVYTISSLNEDLFATGDDNGTVKLWDLRVNDDKSVFSLKKNEDYISDILTHSDEKYLFCSSGDGSLTTIDLRGRKFFMQTEEYEEELTCLGLFRDETKLLASSNKGNLYLYNWNEFGLHSDMFPGPKTSVNAIIPITENIVVTANEDGILRAVHLFPHRYLGIVGQHSLSVECIDICNNGEFLASSSHNNDIRFWNIQYFEDFDKVDKKYNKHKKKVDMKTNLPSSQRRNNAEFFSDLC</sequence>
<organism evidence="1 2">
    <name type="scientific">Holotrichia oblita</name>
    <name type="common">Chafer beetle</name>
    <dbReference type="NCBI Taxonomy" id="644536"/>
    <lineage>
        <taxon>Eukaryota</taxon>
        <taxon>Metazoa</taxon>
        <taxon>Ecdysozoa</taxon>
        <taxon>Arthropoda</taxon>
        <taxon>Hexapoda</taxon>
        <taxon>Insecta</taxon>
        <taxon>Pterygota</taxon>
        <taxon>Neoptera</taxon>
        <taxon>Endopterygota</taxon>
        <taxon>Coleoptera</taxon>
        <taxon>Polyphaga</taxon>
        <taxon>Scarabaeiformia</taxon>
        <taxon>Scarabaeidae</taxon>
        <taxon>Melolonthinae</taxon>
        <taxon>Holotrichia</taxon>
    </lineage>
</organism>
<dbReference type="Proteomes" id="UP001056778">
    <property type="component" value="Chromosome 3"/>
</dbReference>
<gene>
    <name evidence="1" type="ORF">MML48_3g00005521</name>
</gene>
<evidence type="ECO:0000313" key="2">
    <source>
        <dbReference type="Proteomes" id="UP001056778"/>
    </source>
</evidence>